<evidence type="ECO:0000313" key="2">
    <source>
        <dbReference type="Proteomes" id="UP001165190"/>
    </source>
</evidence>
<dbReference type="EMBL" id="BSYR01000033">
    <property type="protein sequence ID" value="GMI98573.1"/>
    <property type="molecule type" value="Genomic_DNA"/>
</dbReference>
<dbReference type="InterPro" id="IPR044534">
    <property type="entry name" value="TTL1-4"/>
</dbReference>
<accession>A0A9W7IR40</accession>
<dbReference type="Proteomes" id="UP001165190">
    <property type="component" value="Unassembled WGS sequence"/>
</dbReference>
<dbReference type="AlphaFoldDB" id="A0A9W7IR40"/>
<name>A0A9W7IR40_HIBTR</name>
<gene>
    <name evidence="1" type="ORF">HRI_003526600</name>
</gene>
<comment type="caution">
    <text evidence="1">The sequence shown here is derived from an EMBL/GenBank/DDBJ whole genome shotgun (WGS) entry which is preliminary data.</text>
</comment>
<reference evidence="1" key="1">
    <citation type="submission" date="2023-05" db="EMBL/GenBank/DDBJ databases">
        <title>Genome and transcriptome analyses reveal genes involved in the formation of fine ridges on petal epidermal cells in Hibiscus trionum.</title>
        <authorList>
            <person name="Koshimizu S."/>
            <person name="Masuda S."/>
            <person name="Ishii T."/>
            <person name="Shirasu K."/>
            <person name="Hoshino A."/>
            <person name="Arita M."/>
        </authorList>
    </citation>
    <scope>NUCLEOTIDE SEQUENCE</scope>
    <source>
        <strain evidence="1">Hamamatsu line</strain>
    </source>
</reference>
<dbReference type="GO" id="GO:0005737">
    <property type="term" value="C:cytoplasm"/>
    <property type="evidence" value="ECO:0007669"/>
    <property type="project" value="TreeGrafter"/>
</dbReference>
<dbReference type="PANTHER" id="PTHR46050:SF7">
    <property type="entry name" value="TETRATRICOPEPTIDE REPEAT (TPR)-LIKE SUPERFAMILY PROTEIN"/>
    <property type="match status" value="1"/>
</dbReference>
<proteinExistence type="predicted"/>
<keyword evidence="2" id="KW-1185">Reference proteome</keyword>
<protein>
    <submittedName>
        <fullName evidence="1">Uncharacterized protein</fullName>
    </submittedName>
</protein>
<sequence>MQGNWKALLKETDFAIKAGAGSAPHMYALKAEALMKLHKHQEANAALLAGPKLDDDDFIKCFGPISNAIMLVAQAQVDMAFGRLEFYGKSIRFCFNFVQIRSGSIHVYF</sequence>
<dbReference type="OrthoDB" id="1742896at2759"/>
<evidence type="ECO:0000313" key="1">
    <source>
        <dbReference type="EMBL" id="GMI98573.1"/>
    </source>
</evidence>
<dbReference type="PANTHER" id="PTHR46050">
    <property type="entry name" value="TPR REPEAT-CONTAINING THIOREDOXIN"/>
    <property type="match status" value="1"/>
</dbReference>
<organism evidence="1 2">
    <name type="scientific">Hibiscus trionum</name>
    <name type="common">Flower of an hour</name>
    <dbReference type="NCBI Taxonomy" id="183268"/>
    <lineage>
        <taxon>Eukaryota</taxon>
        <taxon>Viridiplantae</taxon>
        <taxon>Streptophyta</taxon>
        <taxon>Embryophyta</taxon>
        <taxon>Tracheophyta</taxon>
        <taxon>Spermatophyta</taxon>
        <taxon>Magnoliopsida</taxon>
        <taxon>eudicotyledons</taxon>
        <taxon>Gunneridae</taxon>
        <taxon>Pentapetalae</taxon>
        <taxon>rosids</taxon>
        <taxon>malvids</taxon>
        <taxon>Malvales</taxon>
        <taxon>Malvaceae</taxon>
        <taxon>Malvoideae</taxon>
        <taxon>Hibiscus</taxon>
    </lineage>
</organism>